<keyword evidence="4" id="KW-1185">Reference proteome</keyword>
<protein>
    <submittedName>
        <fullName evidence="3">Uncharacterized protein</fullName>
    </submittedName>
</protein>
<reference evidence="3 4" key="1">
    <citation type="submission" date="2018-09" db="EMBL/GenBank/DDBJ databases">
        <title>Cohnella cavernae sp. nov., isolated from a karst cave.</title>
        <authorList>
            <person name="Zhu H."/>
        </authorList>
    </citation>
    <scope>NUCLEOTIDE SEQUENCE [LARGE SCALE GENOMIC DNA]</scope>
    <source>
        <strain evidence="3 4">K2E09-144</strain>
    </source>
</reference>
<evidence type="ECO:0000256" key="1">
    <source>
        <dbReference type="SAM" id="MobiDB-lite"/>
    </source>
</evidence>
<dbReference type="Proteomes" id="UP000266340">
    <property type="component" value="Unassembled WGS sequence"/>
</dbReference>
<sequence>MTLGRNDGSERKKAPVSNARFADVGTGARGSRGSTLLDFTTTIRRKILFFPWHVSLERRVRRSVRPGLHPPRLASLPTEPVTFSFIENDSIM</sequence>
<dbReference type="EMBL" id="QXJM01000027">
    <property type="protein sequence ID" value="RIE04211.1"/>
    <property type="molecule type" value="Genomic_DNA"/>
</dbReference>
<evidence type="ECO:0000313" key="4">
    <source>
        <dbReference type="Proteomes" id="UP000266340"/>
    </source>
</evidence>
<evidence type="ECO:0000313" key="2">
    <source>
        <dbReference type="EMBL" id="RIE00622.1"/>
    </source>
</evidence>
<feature type="region of interest" description="Disordered" evidence="1">
    <location>
        <begin position="1"/>
        <end position="32"/>
    </location>
</feature>
<name>A0A398CYB2_9BACL</name>
<dbReference type="EMBL" id="QXJM01000050">
    <property type="protein sequence ID" value="RIE00622.1"/>
    <property type="molecule type" value="Genomic_DNA"/>
</dbReference>
<proteinExistence type="predicted"/>
<evidence type="ECO:0000313" key="3">
    <source>
        <dbReference type="EMBL" id="RIE04211.1"/>
    </source>
</evidence>
<organism evidence="3 4">
    <name type="scientific">Cohnella faecalis</name>
    <dbReference type="NCBI Taxonomy" id="2315694"/>
    <lineage>
        <taxon>Bacteria</taxon>
        <taxon>Bacillati</taxon>
        <taxon>Bacillota</taxon>
        <taxon>Bacilli</taxon>
        <taxon>Bacillales</taxon>
        <taxon>Paenibacillaceae</taxon>
        <taxon>Cohnella</taxon>
    </lineage>
</organism>
<gene>
    <name evidence="3" type="ORF">D3H35_06220</name>
    <name evidence="2" type="ORF">D3H35_27425</name>
</gene>
<dbReference type="RefSeq" id="WP_119148254.1">
    <property type="nucleotide sequence ID" value="NZ_JBHSOV010000042.1"/>
</dbReference>
<dbReference type="AlphaFoldDB" id="A0A398CYB2"/>
<accession>A0A398CYB2</accession>
<comment type="caution">
    <text evidence="3">The sequence shown here is derived from an EMBL/GenBank/DDBJ whole genome shotgun (WGS) entry which is preliminary data.</text>
</comment>